<comment type="caution">
    <text evidence="1">The sequence shown here is derived from an EMBL/GenBank/DDBJ whole genome shotgun (WGS) entry which is preliminary data.</text>
</comment>
<protein>
    <submittedName>
        <fullName evidence="1">Uncharacterized protein</fullName>
    </submittedName>
</protein>
<accession>A0A117NHW1</accession>
<organism evidence="1">
    <name type="scientific">Picea glauca</name>
    <name type="common">White spruce</name>
    <name type="synonym">Pinus glauca</name>
    <dbReference type="NCBI Taxonomy" id="3330"/>
    <lineage>
        <taxon>Eukaryota</taxon>
        <taxon>Viridiplantae</taxon>
        <taxon>Streptophyta</taxon>
        <taxon>Embryophyta</taxon>
        <taxon>Tracheophyta</taxon>
        <taxon>Spermatophyta</taxon>
        <taxon>Pinopsida</taxon>
        <taxon>Pinidae</taxon>
        <taxon>Conifers I</taxon>
        <taxon>Pinales</taxon>
        <taxon>Pinaceae</taxon>
        <taxon>Picea</taxon>
    </lineage>
</organism>
<proteinExistence type="predicted"/>
<name>A0A117NHW1_PICGL</name>
<gene>
    <name evidence="1" type="ORF">ABT39_MTgene4319</name>
</gene>
<reference evidence="1" key="1">
    <citation type="journal article" date="2015" name="Genome Biol. Evol.">
        <title>Organellar Genomes of White Spruce (Picea glauca): Assembly and Annotation.</title>
        <authorList>
            <person name="Jackman S.D."/>
            <person name="Warren R.L."/>
            <person name="Gibb E.A."/>
            <person name="Vandervalk B.P."/>
            <person name="Mohamadi H."/>
            <person name="Chu J."/>
            <person name="Raymond A."/>
            <person name="Pleasance S."/>
            <person name="Coope R."/>
            <person name="Wildung M.R."/>
            <person name="Ritland C.E."/>
            <person name="Bousquet J."/>
            <person name="Jones S.J."/>
            <person name="Bohlmann J."/>
            <person name="Birol I."/>
        </authorList>
    </citation>
    <scope>NUCLEOTIDE SEQUENCE [LARGE SCALE GENOMIC DNA]</scope>
    <source>
        <tissue evidence="1">Flushing bud</tissue>
    </source>
</reference>
<keyword evidence="1" id="KW-0496">Mitochondrion</keyword>
<dbReference type="AlphaFoldDB" id="A0A117NHW1"/>
<dbReference type="EMBL" id="LKAM01000004">
    <property type="protein sequence ID" value="KUM48983.1"/>
    <property type="molecule type" value="Genomic_DNA"/>
</dbReference>
<evidence type="ECO:0000313" key="1">
    <source>
        <dbReference type="EMBL" id="KUM48983.1"/>
    </source>
</evidence>
<geneLocation type="mitochondrion" evidence="1"/>
<sequence length="125" mass="13934">MKRSNQHLLNYHSILPTHTIESTRRWVHRELSPGLTLSPSTLTATLHPTPTIASNRTSNLSLANTIASTLTATFPSTPINASSRTSNLTYYCASIASTRRWVHQDVFRTAIYPIIFLSLTTTHTL</sequence>